<evidence type="ECO:0000256" key="10">
    <source>
        <dbReference type="ARBA" id="ARBA00032873"/>
    </source>
</evidence>
<evidence type="ECO:0000256" key="11">
    <source>
        <dbReference type="ARBA" id="ARBA00049399"/>
    </source>
</evidence>
<dbReference type="Gene3D" id="1.10.600.10">
    <property type="entry name" value="Farnesyl Diphosphate Synthase"/>
    <property type="match status" value="1"/>
</dbReference>
<dbReference type="PROSITE" id="PS00723">
    <property type="entry name" value="POLYPRENYL_SYNTHASE_1"/>
    <property type="match status" value="1"/>
</dbReference>
<dbReference type="GO" id="GO:0005737">
    <property type="term" value="C:cytoplasm"/>
    <property type="evidence" value="ECO:0007669"/>
    <property type="project" value="UniProtKB-ARBA"/>
</dbReference>
<dbReference type="InterPro" id="IPR033749">
    <property type="entry name" value="Polyprenyl_synt_CS"/>
</dbReference>
<comment type="caution">
    <text evidence="13">The sequence shown here is derived from an EMBL/GenBank/DDBJ whole genome shotgun (WGS) entry which is preliminary data.</text>
</comment>
<accession>A0A9D0ZGL3</accession>
<evidence type="ECO:0000313" key="13">
    <source>
        <dbReference type="EMBL" id="HIQ80175.1"/>
    </source>
</evidence>
<dbReference type="GO" id="GO:0046872">
    <property type="term" value="F:metal ion binding"/>
    <property type="evidence" value="ECO:0007669"/>
    <property type="project" value="UniProtKB-KW"/>
</dbReference>
<organism evidence="13 14">
    <name type="scientific">Candidatus Scatavimonas merdigallinarum</name>
    <dbReference type="NCBI Taxonomy" id="2840914"/>
    <lineage>
        <taxon>Bacteria</taxon>
        <taxon>Bacillati</taxon>
        <taxon>Bacillota</taxon>
        <taxon>Clostridia</taxon>
        <taxon>Eubacteriales</taxon>
        <taxon>Oscillospiraceae</taxon>
        <taxon>Oscillospiraceae incertae sedis</taxon>
        <taxon>Candidatus Scatavimonas</taxon>
    </lineage>
</organism>
<dbReference type="SFLD" id="SFLDS00005">
    <property type="entry name" value="Isoprenoid_Synthase_Type_I"/>
    <property type="match status" value="1"/>
</dbReference>
<dbReference type="EMBL" id="DVFW01000018">
    <property type="protein sequence ID" value="HIQ80175.1"/>
    <property type="molecule type" value="Genomic_DNA"/>
</dbReference>
<dbReference type="GO" id="GO:0016114">
    <property type="term" value="P:terpenoid biosynthetic process"/>
    <property type="evidence" value="ECO:0007669"/>
    <property type="project" value="UniProtKB-ARBA"/>
</dbReference>
<keyword evidence="5 12" id="KW-0808">Transferase</keyword>
<evidence type="ECO:0000256" key="8">
    <source>
        <dbReference type="ARBA" id="ARBA00023229"/>
    </source>
</evidence>
<dbReference type="EC" id="2.5.1.10" evidence="3"/>
<dbReference type="InterPro" id="IPR053378">
    <property type="entry name" value="Prenyl_diphosphate_synthase"/>
</dbReference>
<sequence length="290" mass="31367">MKMNDDIRLIEQALEDALPSENCLEKDVVQAMRYSLMAGGKRIRPVLTLEFCRACAGTSRDALPFACAVEMIHTYSLIHDDLPCMDNDAMRRGKPANHIAFGEDIALLAGDALQSLAFETIFRSCTPENAMRCSMAARFLANACGACGMVGGQVIDLQNENRNAPIETLKIMDAKKTGALIKAACVLGCIAADADAHKIHAAAVYAEKIGLAFQIVDDILDITSDEETLGKPVGSDMSRQKSTYVSLLGLQACRRLAQELTQEAIYALHIFEDGGQPLADLARALVTRTS</sequence>
<dbReference type="PROSITE" id="PS00444">
    <property type="entry name" value="POLYPRENYL_SYNTHASE_2"/>
    <property type="match status" value="1"/>
</dbReference>
<keyword evidence="6" id="KW-0479">Metal-binding</keyword>
<dbReference type="FunFam" id="1.10.600.10:FF:000001">
    <property type="entry name" value="Geranylgeranyl diphosphate synthase"/>
    <property type="match status" value="1"/>
</dbReference>
<reference evidence="13" key="1">
    <citation type="submission" date="2020-10" db="EMBL/GenBank/DDBJ databases">
        <authorList>
            <person name="Gilroy R."/>
        </authorList>
    </citation>
    <scope>NUCLEOTIDE SEQUENCE</scope>
    <source>
        <strain evidence="13">ChiSjej1B19-3389</strain>
    </source>
</reference>
<dbReference type="SFLD" id="SFLDG01017">
    <property type="entry name" value="Polyprenyl_Transferase_Like"/>
    <property type="match status" value="1"/>
</dbReference>
<dbReference type="PANTHER" id="PTHR43281:SF1">
    <property type="entry name" value="FARNESYL DIPHOSPHATE SYNTHASE"/>
    <property type="match status" value="1"/>
</dbReference>
<dbReference type="CDD" id="cd00685">
    <property type="entry name" value="Trans_IPPS_HT"/>
    <property type="match status" value="1"/>
</dbReference>
<dbReference type="InterPro" id="IPR000092">
    <property type="entry name" value="Polyprenyl_synt"/>
</dbReference>
<keyword evidence="7" id="KW-0460">Magnesium</keyword>
<reference evidence="13" key="2">
    <citation type="journal article" date="2021" name="PeerJ">
        <title>Extensive microbial diversity within the chicken gut microbiome revealed by metagenomics and culture.</title>
        <authorList>
            <person name="Gilroy R."/>
            <person name="Ravi A."/>
            <person name="Getino M."/>
            <person name="Pursley I."/>
            <person name="Horton D.L."/>
            <person name="Alikhan N.F."/>
            <person name="Baker D."/>
            <person name="Gharbi K."/>
            <person name="Hall N."/>
            <person name="Watson M."/>
            <person name="Adriaenssens E.M."/>
            <person name="Foster-Nyarko E."/>
            <person name="Jarju S."/>
            <person name="Secka A."/>
            <person name="Antonio M."/>
            <person name="Oren A."/>
            <person name="Chaudhuri R.R."/>
            <person name="La Ragione R."/>
            <person name="Hildebrand F."/>
            <person name="Pallen M.J."/>
        </authorList>
    </citation>
    <scope>NUCLEOTIDE SEQUENCE</scope>
    <source>
        <strain evidence="13">ChiSjej1B19-3389</strain>
    </source>
</reference>
<keyword evidence="8" id="KW-0414">Isoprene biosynthesis</keyword>
<comment type="catalytic activity">
    <reaction evidence="11">
        <text>isopentenyl diphosphate + (2E)-geranyl diphosphate = (2E,6E)-farnesyl diphosphate + diphosphate</text>
        <dbReference type="Rhea" id="RHEA:19361"/>
        <dbReference type="ChEBI" id="CHEBI:33019"/>
        <dbReference type="ChEBI" id="CHEBI:58057"/>
        <dbReference type="ChEBI" id="CHEBI:128769"/>
        <dbReference type="ChEBI" id="CHEBI:175763"/>
        <dbReference type="EC" id="2.5.1.10"/>
    </reaction>
</comment>
<dbReference type="NCBIfam" id="NF045485">
    <property type="entry name" value="FPPsyn"/>
    <property type="match status" value="1"/>
</dbReference>
<evidence type="ECO:0000256" key="12">
    <source>
        <dbReference type="RuleBase" id="RU004466"/>
    </source>
</evidence>
<dbReference type="Pfam" id="PF00348">
    <property type="entry name" value="polyprenyl_synt"/>
    <property type="match status" value="1"/>
</dbReference>
<comment type="similarity">
    <text evidence="2 12">Belongs to the FPP/GGPP synthase family.</text>
</comment>
<evidence type="ECO:0000256" key="4">
    <source>
        <dbReference type="ARBA" id="ARBA00015100"/>
    </source>
</evidence>
<proteinExistence type="inferred from homology"/>
<dbReference type="PANTHER" id="PTHR43281">
    <property type="entry name" value="FARNESYL DIPHOSPHATE SYNTHASE"/>
    <property type="match status" value="1"/>
</dbReference>
<evidence type="ECO:0000256" key="5">
    <source>
        <dbReference type="ARBA" id="ARBA00022679"/>
    </source>
</evidence>
<evidence type="ECO:0000313" key="14">
    <source>
        <dbReference type="Proteomes" id="UP000886787"/>
    </source>
</evidence>
<evidence type="ECO:0000256" key="3">
    <source>
        <dbReference type="ARBA" id="ARBA00012439"/>
    </source>
</evidence>
<evidence type="ECO:0000256" key="7">
    <source>
        <dbReference type="ARBA" id="ARBA00022842"/>
    </source>
</evidence>
<gene>
    <name evidence="13" type="ORF">IAD32_02690</name>
</gene>
<evidence type="ECO:0000256" key="6">
    <source>
        <dbReference type="ARBA" id="ARBA00022723"/>
    </source>
</evidence>
<evidence type="ECO:0000256" key="2">
    <source>
        <dbReference type="ARBA" id="ARBA00006706"/>
    </source>
</evidence>
<dbReference type="GO" id="GO:0004337">
    <property type="term" value="F:(2E,6E)-farnesyl diphosphate synthase activity"/>
    <property type="evidence" value="ECO:0007669"/>
    <property type="project" value="UniProtKB-EC"/>
</dbReference>
<comment type="cofactor">
    <cofactor evidence="1">
        <name>Mg(2+)</name>
        <dbReference type="ChEBI" id="CHEBI:18420"/>
    </cofactor>
</comment>
<evidence type="ECO:0000256" key="9">
    <source>
        <dbReference type="ARBA" id="ARBA00032380"/>
    </source>
</evidence>
<dbReference type="AlphaFoldDB" id="A0A9D0ZGL3"/>
<protein>
    <recommendedName>
        <fullName evidence="4">Farnesyl diphosphate synthase</fullName>
        <ecNumber evidence="3">2.5.1.10</ecNumber>
    </recommendedName>
    <alternativeName>
        <fullName evidence="10">(2E,6E)-farnesyl diphosphate synthase</fullName>
    </alternativeName>
    <alternativeName>
        <fullName evidence="9">Geranyltranstransferase</fullName>
    </alternativeName>
</protein>
<dbReference type="Proteomes" id="UP000886787">
    <property type="component" value="Unassembled WGS sequence"/>
</dbReference>
<dbReference type="SUPFAM" id="SSF48576">
    <property type="entry name" value="Terpenoid synthases"/>
    <property type="match status" value="1"/>
</dbReference>
<evidence type="ECO:0000256" key="1">
    <source>
        <dbReference type="ARBA" id="ARBA00001946"/>
    </source>
</evidence>
<name>A0A9D0ZGL3_9FIRM</name>
<dbReference type="InterPro" id="IPR008949">
    <property type="entry name" value="Isoprenoid_synthase_dom_sf"/>
</dbReference>